<name>A0A8J3YMT3_9ACTN</name>
<dbReference type="InterPro" id="IPR011989">
    <property type="entry name" value="ARM-like"/>
</dbReference>
<dbReference type="AlphaFoldDB" id="A0A8J3YMT3"/>
<proteinExistence type="predicted"/>
<evidence type="ECO:0000313" key="2">
    <source>
        <dbReference type="Proteomes" id="UP000619260"/>
    </source>
</evidence>
<accession>A0A8J3YMT3</accession>
<comment type="caution">
    <text evidence="1">The sequence shown here is derived from an EMBL/GenBank/DDBJ whole genome shotgun (WGS) entry which is preliminary data.</text>
</comment>
<reference evidence="1" key="1">
    <citation type="submission" date="2021-01" db="EMBL/GenBank/DDBJ databases">
        <title>Whole genome shotgun sequence of Virgisporangium aliadipatigenens NBRC 105644.</title>
        <authorList>
            <person name="Komaki H."/>
            <person name="Tamura T."/>
        </authorList>
    </citation>
    <scope>NUCLEOTIDE SEQUENCE</scope>
    <source>
        <strain evidence="1">NBRC 105644</strain>
    </source>
</reference>
<dbReference type="Gene3D" id="1.25.10.10">
    <property type="entry name" value="Leucine-rich Repeat Variant"/>
    <property type="match status" value="1"/>
</dbReference>
<dbReference type="Proteomes" id="UP000619260">
    <property type="component" value="Unassembled WGS sequence"/>
</dbReference>
<keyword evidence="2" id="KW-1185">Reference proteome</keyword>
<protein>
    <recommendedName>
        <fullName evidence="3">HEAT repeat domain-containing protein</fullName>
    </recommendedName>
</protein>
<evidence type="ECO:0000313" key="1">
    <source>
        <dbReference type="EMBL" id="GIJ46740.1"/>
    </source>
</evidence>
<evidence type="ECO:0008006" key="3">
    <source>
        <dbReference type="Google" id="ProtNLM"/>
    </source>
</evidence>
<organism evidence="1 2">
    <name type="scientific">Virgisporangium aliadipatigenens</name>
    <dbReference type="NCBI Taxonomy" id="741659"/>
    <lineage>
        <taxon>Bacteria</taxon>
        <taxon>Bacillati</taxon>
        <taxon>Actinomycetota</taxon>
        <taxon>Actinomycetes</taxon>
        <taxon>Micromonosporales</taxon>
        <taxon>Micromonosporaceae</taxon>
        <taxon>Virgisporangium</taxon>
    </lineage>
</organism>
<gene>
    <name evidence="1" type="ORF">Val02_36260</name>
</gene>
<dbReference type="EMBL" id="BOPF01000012">
    <property type="protein sequence ID" value="GIJ46740.1"/>
    <property type="molecule type" value="Genomic_DNA"/>
</dbReference>
<sequence>MDAEIARLIGLLDDDSTAVAEDAKAALISIGPEVVQPLAAAVPSLERFGQLSAIEAFEHLGGVAAGPVLIDLLSSEHDTVREWSALAIEQLGVRGAVPALQAAYRRLRLGDGRLDDGEAVALRRVLTQLGARQEVMPPLTASLRVSDRALDRLWPVGPLTDLVNDLADHGQAVLYFMLFSVTDRGTFWQGHESLGQELDRRAPWSEFVEAARENALLEAAFVPAQPHLFVDLEWIDESDR</sequence>
<dbReference type="SUPFAM" id="SSF48371">
    <property type="entry name" value="ARM repeat"/>
    <property type="match status" value="1"/>
</dbReference>
<dbReference type="InterPro" id="IPR016024">
    <property type="entry name" value="ARM-type_fold"/>
</dbReference>
<dbReference type="RefSeq" id="WP_203900258.1">
    <property type="nucleotide sequence ID" value="NZ_BOPF01000012.1"/>
</dbReference>